<dbReference type="PIR" id="G90095">
    <property type="entry name" value="G90095"/>
</dbReference>
<geneLocation type="nucleomorph" evidence="4"/>
<feature type="repeat" description="WD" evidence="3">
    <location>
        <begin position="547"/>
        <end position="588"/>
    </location>
</feature>
<proteinExistence type="predicted"/>
<dbReference type="Proteomes" id="UP000242167">
    <property type="component" value="Nucleomorph 1"/>
</dbReference>
<evidence type="ECO:0000313" key="5">
    <source>
        <dbReference type="Proteomes" id="UP000242167"/>
    </source>
</evidence>
<keyword evidence="2" id="KW-0677">Repeat</keyword>
<dbReference type="PANTHER" id="PTHR19848">
    <property type="entry name" value="WD40 REPEAT PROTEIN"/>
    <property type="match status" value="1"/>
</dbReference>
<evidence type="ECO:0000256" key="2">
    <source>
        <dbReference type="ARBA" id="ARBA00022737"/>
    </source>
</evidence>
<dbReference type="RefSeq" id="XP_001713599.1">
    <property type="nucleotide sequence ID" value="XM_001713547.1"/>
</dbReference>
<dbReference type="PROSITE" id="PS00678">
    <property type="entry name" value="WD_REPEATS_1"/>
    <property type="match status" value="2"/>
</dbReference>
<feature type="repeat" description="WD" evidence="3">
    <location>
        <begin position="505"/>
        <end position="539"/>
    </location>
</feature>
<protein>
    <submittedName>
        <fullName evidence="4">Uncharacterized protein</fullName>
    </submittedName>
</protein>
<evidence type="ECO:0000256" key="3">
    <source>
        <dbReference type="PROSITE-ProRule" id="PRU00221"/>
    </source>
</evidence>
<dbReference type="PROSITE" id="PS50082">
    <property type="entry name" value="WD_REPEATS_2"/>
    <property type="match status" value="3"/>
</dbReference>
<gene>
    <name evidence="4" type="primary">orf755</name>
</gene>
<evidence type="ECO:0000256" key="1">
    <source>
        <dbReference type="ARBA" id="ARBA00022574"/>
    </source>
</evidence>
<dbReference type="SMART" id="SM00320">
    <property type="entry name" value="WD40"/>
    <property type="match status" value="7"/>
</dbReference>
<organism evidence="4 5">
    <name type="scientific">Guillardia theta</name>
    <name type="common">Cryptophyte</name>
    <name type="synonym">Cryptomonas phi</name>
    <dbReference type="NCBI Taxonomy" id="55529"/>
    <lineage>
        <taxon>Eukaryota</taxon>
        <taxon>Cryptophyceae</taxon>
        <taxon>Pyrenomonadales</taxon>
        <taxon>Geminigeraceae</taxon>
        <taxon>Guillardia</taxon>
    </lineage>
</organism>
<dbReference type="GeneID" id="857381"/>
<dbReference type="SUPFAM" id="SSF50978">
    <property type="entry name" value="WD40 repeat-like"/>
    <property type="match status" value="2"/>
</dbReference>
<name>Q98RQ2_GUITH</name>
<dbReference type="PROSITE" id="PS50294">
    <property type="entry name" value="WD_REPEATS_REGION"/>
    <property type="match status" value="1"/>
</dbReference>
<feature type="repeat" description="WD" evidence="3">
    <location>
        <begin position="590"/>
        <end position="623"/>
    </location>
</feature>
<dbReference type="PRINTS" id="PR00320">
    <property type="entry name" value="GPROTEINBRPT"/>
</dbReference>
<evidence type="ECO:0000313" key="4">
    <source>
        <dbReference type="EMBL" id="AAK39894.1"/>
    </source>
</evidence>
<sequence>MNPIFTFEGVLSCNNVKFLKGTKFPTIIIIFSKTSMSFWNCRKQVCISSFNFAKNSQITHPDIKISNIDSSRIFNIAIAYTNGNLSLWNVDLSNFKVKKIEIRGNLLDISSFCLDLDIIISGSEKGNISVWDVKKNNFIKKFKAHNCKIKKIKIIKFKKKSFFVTQGNDNKLKFWSNSKFLCFKVFRIQKNVFFDFKILTNSKTIIIILSSGKILFYKIDASLNLKFILKYETKSISLNTIAKFVYKKRCLILTDSKICKIHFISIHKKKIQLSTTKKFKNINLIHHFDIFENFLSENFFFLIGFNRKNKINIYEVDTEDVQFKTRYLMRKYITVNNILNCCEIKSLHWLNDNNYLISLCGSKRRIFLWSISNKKIIKQIKTISKSNCMKIIDEKLIIIGTKFGRLEIYEFNLAKPVVSVMEHNGTIWCIDIFIEKFKIITTGSDKNLIIWIINEKKIIPIKKIQLLEQTTFVKTLSSKKMIFVSVTSGSVIIFCSETLEFKKQINCHSLPVLSIEISISLNLLITGSSDSSIGIWDLNFLYQKKLITDKNEGITSVALINWVNNLVSGTRNGTIKVWNLFSYSLIAQYFFIHQGPVWSIVTSINCKYLASGSSDSSIIIWRLYPNDTKSLDENTISKNNLLDTTIIKSDNKNYDVSHINSFKTKSSRFKFTKFLLKDPNSLLMHIVDITKKNKKVLPNHFDLKTTIFLLKEVIKKNNKIKLNPEFQYIKIKIKNKLTKELLEIDKFLELINNLL</sequence>
<accession>Q98RQ2</accession>
<dbReference type="EMBL" id="AF165818">
    <property type="protein sequence ID" value="AAK39894.1"/>
    <property type="molecule type" value="Genomic_DNA"/>
</dbReference>
<dbReference type="InterPro" id="IPR001680">
    <property type="entry name" value="WD40_rpt"/>
</dbReference>
<keyword evidence="1 3" id="KW-0853">WD repeat</keyword>
<dbReference type="PANTHER" id="PTHR19848:SF8">
    <property type="entry name" value="F-BOX AND WD REPEAT DOMAIN CONTAINING 7"/>
    <property type="match status" value="1"/>
</dbReference>
<dbReference type="AlphaFoldDB" id="Q98RQ2"/>
<keyword evidence="4" id="KW-0542">Nucleomorph</keyword>
<dbReference type="InterPro" id="IPR036322">
    <property type="entry name" value="WD40_repeat_dom_sf"/>
</dbReference>
<dbReference type="InterPro" id="IPR019775">
    <property type="entry name" value="WD40_repeat_CS"/>
</dbReference>
<dbReference type="InterPro" id="IPR015943">
    <property type="entry name" value="WD40/YVTN_repeat-like_dom_sf"/>
</dbReference>
<dbReference type="Pfam" id="PF25172">
    <property type="entry name" value="Beta-prop_WDR3_2nd"/>
    <property type="match status" value="1"/>
</dbReference>
<reference evidence="4 5" key="1">
    <citation type="journal article" date="2001" name="Nature">
        <title>The highly reduced genome of an enslaved algal nucleus.</title>
        <authorList>
            <person name="Douglas S."/>
            <person name="Zauner S."/>
            <person name="Fraunholz M."/>
            <person name="Beaton M."/>
            <person name="Penny S."/>
            <person name="Deng L."/>
            <person name="Wu X."/>
            <person name="Reith M."/>
            <person name="Cavalier-Smith T."/>
            <person name="Maier U."/>
        </authorList>
    </citation>
    <scope>NUCLEOTIDE SEQUENCE [LARGE SCALE GENOMIC DNA]</scope>
</reference>
<dbReference type="Gene3D" id="2.130.10.10">
    <property type="entry name" value="YVTN repeat-like/Quinoprotein amine dehydrogenase"/>
    <property type="match status" value="3"/>
</dbReference>
<dbReference type="InterPro" id="IPR020472">
    <property type="entry name" value="WD40_PAC1"/>
</dbReference>